<dbReference type="Proteomes" id="UP000185494">
    <property type="component" value="Chromosome 1"/>
</dbReference>
<name>A0A1L7ACQ7_9PROT</name>
<evidence type="ECO:0000259" key="3">
    <source>
        <dbReference type="Pfam" id="PF01370"/>
    </source>
</evidence>
<dbReference type="Gene3D" id="3.40.50.720">
    <property type="entry name" value="NAD(P)-binding Rossmann-like Domain"/>
    <property type="match status" value="1"/>
</dbReference>
<evidence type="ECO:0000256" key="1">
    <source>
        <dbReference type="ARBA" id="ARBA00005125"/>
    </source>
</evidence>
<dbReference type="PANTHER" id="PTHR43000">
    <property type="entry name" value="DTDP-D-GLUCOSE 4,6-DEHYDRATASE-RELATED"/>
    <property type="match status" value="1"/>
</dbReference>
<dbReference type="STRING" id="257708.RGI145_04840"/>
<evidence type="ECO:0000256" key="2">
    <source>
        <dbReference type="ARBA" id="ARBA00007637"/>
    </source>
</evidence>
<sequence>MIRPGSDDPILAALRGRSVLVTGARGFIGSALCRALLEAGAEVHGTTRGEIPQDEDGEAAPLWWRCDPAVPGEIESLLRLTQPEIIFHMSAAVTGSRSAEAVLPTLRDNLVSTVNILLAAAGRGVERVVLAGSVEAHSAPDEAPRSPYAASKAAATAYARLFDSLYDMRCVDIRIAMTYGPGQRDASKLVPYVIEELRHGRAPHLGNGARLADWTYVDDIVGALVHAGVSKAALGRSIEVGTGVAHSVRDVVQKLVDLIDPSVEPVYGALPPRPHELETAVDTRPAWNLLNWVPRVTLDAGLRRTVEARLGHGLLRRNPRRMEWQPIGPRAALLPPNLLQG</sequence>
<protein>
    <recommendedName>
        <fullName evidence="3">NAD-dependent epimerase/dehydratase domain-containing protein</fullName>
    </recommendedName>
</protein>
<dbReference type="AlphaFoldDB" id="A0A1L7ACQ7"/>
<dbReference type="EMBL" id="CP015583">
    <property type="protein sequence ID" value="APT56531.1"/>
    <property type="molecule type" value="Genomic_DNA"/>
</dbReference>
<comment type="similarity">
    <text evidence="2">Belongs to the NAD(P)-dependent epimerase/dehydratase family.</text>
</comment>
<evidence type="ECO:0000313" key="5">
    <source>
        <dbReference type="Proteomes" id="UP000185494"/>
    </source>
</evidence>
<proteinExistence type="inferred from homology"/>
<comment type="pathway">
    <text evidence="1">Bacterial outer membrane biogenesis; LPS O-antigen biosynthesis.</text>
</comment>
<gene>
    <name evidence="4" type="ORF">RGI145_04840</name>
</gene>
<dbReference type="Pfam" id="PF01370">
    <property type="entry name" value="Epimerase"/>
    <property type="match status" value="1"/>
</dbReference>
<dbReference type="KEGG" id="rgi:RGI145_04840"/>
<accession>A0A1L7ACQ7</accession>
<dbReference type="InterPro" id="IPR036291">
    <property type="entry name" value="NAD(P)-bd_dom_sf"/>
</dbReference>
<dbReference type="eggNOG" id="COG0451">
    <property type="taxonomic scope" value="Bacteria"/>
</dbReference>
<reference evidence="4 5" key="1">
    <citation type="submission" date="2016-05" db="EMBL/GenBank/DDBJ databases">
        <title>Complete Genome and Methylome Analysis of Psychrotrophic Bacterial Isolates from Antarctic Lake Untersee.</title>
        <authorList>
            <person name="Fomenkov A."/>
            <person name="Akimov V.N."/>
            <person name="Vasilyeva L.V."/>
            <person name="Andersen D."/>
            <person name="Vincze T."/>
            <person name="Roberts R.J."/>
        </authorList>
    </citation>
    <scope>NUCLEOTIDE SEQUENCE [LARGE SCALE GENOMIC DNA]</scope>
    <source>
        <strain evidence="4 5">U14-5</strain>
    </source>
</reference>
<dbReference type="RefSeq" id="WP_075797475.1">
    <property type="nucleotide sequence ID" value="NZ_CP015583.1"/>
</dbReference>
<organism evidence="4 5">
    <name type="scientific">Roseomonas gilardii</name>
    <dbReference type="NCBI Taxonomy" id="257708"/>
    <lineage>
        <taxon>Bacteria</taxon>
        <taxon>Pseudomonadati</taxon>
        <taxon>Pseudomonadota</taxon>
        <taxon>Alphaproteobacteria</taxon>
        <taxon>Acetobacterales</taxon>
        <taxon>Roseomonadaceae</taxon>
        <taxon>Roseomonas</taxon>
    </lineage>
</organism>
<dbReference type="SUPFAM" id="SSF51735">
    <property type="entry name" value="NAD(P)-binding Rossmann-fold domains"/>
    <property type="match status" value="1"/>
</dbReference>
<evidence type="ECO:0000313" key="4">
    <source>
        <dbReference type="EMBL" id="APT56531.1"/>
    </source>
</evidence>
<dbReference type="InterPro" id="IPR001509">
    <property type="entry name" value="Epimerase_deHydtase"/>
</dbReference>
<feature type="domain" description="NAD-dependent epimerase/dehydratase" evidence="3">
    <location>
        <begin position="19"/>
        <end position="231"/>
    </location>
</feature>